<evidence type="ECO:0000313" key="1">
    <source>
        <dbReference type="EMBL" id="GID62063.1"/>
    </source>
</evidence>
<name>A0ABQ3XU66_9ACTN</name>
<dbReference type="Proteomes" id="UP000612282">
    <property type="component" value="Unassembled WGS sequence"/>
</dbReference>
<proteinExistence type="predicted"/>
<dbReference type="EMBL" id="BOMG01000162">
    <property type="protein sequence ID" value="GID62063.1"/>
    <property type="molecule type" value="Genomic_DNA"/>
</dbReference>
<evidence type="ECO:0008006" key="3">
    <source>
        <dbReference type="Google" id="ProtNLM"/>
    </source>
</evidence>
<sequence>MSGFEVQIGLLRKAAAAAGSAADQASTVKPGAGVDDIATALPGSTAGAGAALLATTFNERAGKWADEIDRWSASVTASANDYAKSDQAAREAFG</sequence>
<reference evidence="1 2" key="1">
    <citation type="submission" date="2021-01" db="EMBL/GenBank/DDBJ databases">
        <title>Whole genome shotgun sequence of Actinoplanes couchii NBRC 106145.</title>
        <authorList>
            <person name="Komaki H."/>
            <person name="Tamura T."/>
        </authorList>
    </citation>
    <scope>NUCLEOTIDE SEQUENCE [LARGE SCALE GENOMIC DNA]</scope>
    <source>
        <strain evidence="1 2">NBRC 106145</strain>
    </source>
</reference>
<comment type="caution">
    <text evidence="1">The sequence shown here is derived from an EMBL/GenBank/DDBJ whole genome shotgun (WGS) entry which is preliminary data.</text>
</comment>
<keyword evidence="2" id="KW-1185">Reference proteome</keyword>
<gene>
    <name evidence="1" type="ORF">Aco03nite_104670</name>
</gene>
<protein>
    <recommendedName>
        <fullName evidence="3">Excreted virulence factor EspC, type VII ESX diderm</fullName>
    </recommendedName>
</protein>
<evidence type="ECO:0000313" key="2">
    <source>
        <dbReference type="Proteomes" id="UP000612282"/>
    </source>
</evidence>
<dbReference type="RefSeq" id="WP_203810654.1">
    <property type="nucleotide sequence ID" value="NZ_BAAAQE010000094.1"/>
</dbReference>
<organism evidence="1 2">
    <name type="scientific">Actinoplanes couchii</name>
    <dbReference type="NCBI Taxonomy" id="403638"/>
    <lineage>
        <taxon>Bacteria</taxon>
        <taxon>Bacillati</taxon>
        <taxon>Actinomycetota</taxon>
        <taxon>Actinomycetes</taxon>
        <taxon>Micromonosporales</taxon>
        <taxon>Micromonosporaceae</taxon>
        <taxon>Actinoplanes</taxon>
    </lineage>
</organism>
<accession>A0ABQ3XU66</accession>